<gene>
    <name evidence="2" type="ORF">NPIL_462491</name>
</gene>
<keyword evidence="3" id="KW-1185">Reference proteome</keyword>
<dbReference type="EMBL" id="BMAW01044635">
    <property type="protein sequence ID" value="GFS45742.1"/>
    <property type="molecule type" value="Genomic_DNA"/>
</dbReference>
<protein>
    <submittedName>
        <fullName evidence="2">Uncharacterized protein</fullName>
    </submittedName>
</protein>
<comment type="caution">
    <text evidence="2">The sequence shown here is derived from an EMBL/GenBank/DDBJ whole genome shotgun (WGS) entry which is preliminary data.</text>
</comment>
<name>A0A8X6IJK0_NEPPI</name>
<proteinExistence type="predicted"/>
<evidence type="ECO:0000256" key="1">
    <source>
        <dbReference type="SAM" id="MobiDB-lite"/>
    </source>
</evidence>
<feature type="region of interest" description="Disordered" evidence="1">
    <location>
        <begin position="181"/>
        <end position="204"/>
    </location>
</feature>
<sequence>MFFGPERSLWGELTPLQMIFSPPISTTNTLIPSMPSPSPLRSSVAVGSSPVSSPAPELSDIFLPPSWEKVEASVKEPSLAHLEEDLSWCGPPRGLTIDALRDTSVEDLVASIDGYDGSNRLLFAPSGCPSHRWSTGGIPSHSPVDLPSLSCSLPLHRAVDEGVPPASLEALSPVFSCVSDRANSLSPPLEDTPIPSTQDQSTCT</sequence>
<reference evidence="2" key="1">
    <citation type="submission" date="2020-08" db="EMBL/GenBank/DDBJ databases">
        <title>Multicomponent nature underlies the extraordinary mechanical properties of spider dragline silk.</title>
        <authorList>
            <person name="Kono N."/>
            <person name="Nakamura H."/>
            <person name="Mori M."/>
            <person name="Yoshida Y."/>
            <person name="Ohtoshi R."/>
            <person name="Malay A.D."/>
            <person name="Moran D.A.P."/>
            <person name="Tomita M."/>
            <person name="Numata K."/>
            <person name="Arakawa K."/>
        </authorList>
    </citation>
    <scope>NUCLEOTIDE SEQUENCE</scope>
</reference>
<evidence type="ECO:0000313" key="3">
    <source>
        <dbReference type="Proteomes" id="UP000887013"/>
    </source>
</evidence>
<dbReference type="AlphaFoldDB" id="A0A8X6IJK0"/>
<accession>A0A8X6IJK0</accession>
<organism evidence="2 3">
    <name type="scientific">Nephila pilipes</name>
    <name type="common">Giant wood spider</name>
    <name type="synonym">Nephila maculata</name>
    <dbReference type="NCBI Taxonomy" id="299642"/>
    <lineage>
        <taxon>Eukaryota</taxon>
        <taxon>Metazoa</taxon>
        <taxon>Ecdysozoa</taxon>
        <taxon>Arthropoda</taxon>
        <taxon>Chelicerata</taxon>
        <taxon>Arachnida</taxon>
        <taxon>Araneae</taxon>
        <taxon>Araneomorphae</taxon>
        <taxon>Entelegynae</taxon>
        <taxon>Araneoidea</taxon>
        <taxon>Nephilidae</taxon>
        <taxon>Nephila</taxon>
    </lineage>
</organism>
<evidence type="ECO:0000313" key="2">
    <source>
        <dbReference type="EMBL" id="GFS45742.1"/>
    </source>
</evidence>
<feature type="compositionally biased region" description="Polar residues" evidence="1">
    <location>
        <begin position="194"/>
        <end position="204"/>
    </location>
</feature>
<dbReference type="Proteomes" id="UP000887013">
    <property type="component" value="Unassembled WGS sequence"/>
</dbReference>